<feature type="region of interest" description="Disordered" evidence="1">
    <location>
        <begin position="1"/>
        <end position="34"/>
    </location>
</feature>
<name>A0A0M4ETU1_DROBS</name>
<proteinExistence type="predicted"/>
<feature type="compositionally biased region" description="Low complexity" evidence="1">
    <location>
        <begin position="617"/>
        <end position="655"/>
    </location>
</feature>
<feature type="compositionally biased region" description="Low complexity" evidence="1">
    <location>
        <begin position="112"/>
        <end position="123"/>
    </location>
</feature>
<dbReference type="Proteomes" id="UP000494163">
    <property type="component" value="Chromosome 2R"/>
</dbReference>
<dbReference type="OMA" id="QETHCIV"/>
<evidence type="ECO:0000256" key="1">
    <source>
        <dbReference type="SAM" id="MobiDB-lite"/>
    </source>
</evidence>
<dbReference type="GO" id="GO:0048513">
    <property type="term" value="P:animal organ development"/>
    <property type="evidence" value="ECO:0007669"/>
    <property type="project" value="TreeGrafter"/>
</dbReference>
<dbReference type="AlphaFoldDB" id="A0A0M4ETU1"/>
<feature type="region of interest" description="Disordered" evidence="1">
    <location>
        <begin position="357"/>
        <end position="383"/>
    </location>
</feature>
<dbReference type="PANTHER" id="PTHR23186">
    <property type="entry name" value="RETINOIC ACID-INDUCED PROTEIN 2"/>
    <property type="match status" value="1"/>
</dbReference>
<gene>
    <name evidence="2" type="ORF">Dbus_chr2Rg286</name>
</gene>
<dbReference type="GO" id="GO:0005634">
    <property type="term" value="C:nucleus"/>
    <property type="evidence" value="ECO:0007669"/>
    <property type="project" value="TreeGrafter"/>
</dbReference>
<dbReference type="InterPro" id="IPR026092">
    <property type="entry name" value="RAI2/SOBP"/>
</dbReference>
<feature type="compositionally biased region" description="Basic residues" evidence="1">
    <location>
        <begin position="366"/>
        <end position="382"/>
    </location>
</feature>
<dbReference type="STRING" id="30019.A0A0M4ETU1"/>
<feature type="compositionally biased region" description="Pro residues" evidence="1">
    <location>
        <begin position="427"/>
        <end position="440"/>
    </location>
</feature>
<dbReference type="PANTHER" id="PTHR23186:SF4">
    <property type="entry name" value="GH22790P"/>
    <property type="match status" value="1"/>
</dbReference>
<feature type="compositionally biased region" description="Basic and acidic residues" evidence="1">
    <location>
        <begin position="602"/>
        <end position="613"/>
    </location>
</feature>
<accession>A0A0M4ETU1</accession>
<feature type="region of interest" description="Disordered" evidence="1">
    <location>
        <begin position="312"/>
        <end position="343"/>
    </location>
</feature>
<feature type="region of interest" description="Disordered" evidence="1">
    <location>
        <begin position="395"/>
        <end position="481"/>
    </location>
</feature>
<protein>
    <submittedName>
        <fullName evidence="2">Sobp</fullName>
    </submittedName>
</protein>
<evidence type="ECO:0000313" key="3">
    <source>
        <dbReference type="Proteomes" id="UP000494163"/>
    </source>
</evidence>
<feature type="compositionally biased region" description="Low complexity" evidence="1">
    <location>
        <begin position="1"/>
        <end position="23"/>
    </location>
</feature>
<feature type="compositionally biased region" description="Acidic residues" evidence="1">
    <location>
        <begin position="579"/>
        <end position="597"/>
    </location>
</feature>
<dbReference type="Pfam" id="PF15279">
    <property type="entry name" value="SOBP"/>
    <property type="match status" value="1"/>
</dbReference>
<feature type="compositionally biased region" description="Low complexity" evidence="1">
    <location>
        <begin position="704"/>
        <end position="716"/>
    </location>
</feature>
<reference evidence="2 3" key="1">
    <citation type="submission" date="2015-08" db="EMBL/GenBank/DDBJ databases">
        <title>Ancestral chromatin configuration constrains chromatin evolution on differentiating sex chromosomes in Drosophila.</title>
        <authorList>
            <person name="Zhou Q."/>
            <person name="Bachtrog D."/>
        </authorList>
    </citation>
    <scope>NUCLEOTIDE SEQUENCE [LARGE SCALE GENOMIC DNA]</scope>
    <source>
        <tissue evidence="2">Whole larvae</tissue>
    </source>
</reference>
<dbReference type="OrthoDB" id="6250723at2759"/>
<feature type="compositionally biased region" description="Basic and acidic residues" evidence="1">
    <location>
        <begin position="141"/>
        <end position="155"/>
    </location>
</feature>
<dbReference type="EMBL" id="CP012524">
    <property type="protein sequence ID" value="ALC40707.1"/>
    <property type="molecule type" value="Genomic_DNA"/>
</dbReference>
<keyword evidence="3" id="KW-1185">Reference proteome</keyword>
<evidence type="ECO:0000313" key="2">
    <source>
        <dbReference type="EMBL" id="ALC40707.1"/>
    </source>
</evidence>
<feature type="region of interest" description="Disordered" evidence="1">
    <location>
        <begin position="108"/>
        <end position="166"/>
    </location>
</feature>
<feature type="compositionally biased region" description="Polar residues" evidence="1">
    <location>
        <begin position="771"/>
        <end position="782"/>
    </location>
</feature>
<feature type="region of interest" description="Disordered" evidence="1">
    <location>
        <begin position="558"/>
        <end position="720"/>
    </location>
</feature>
<sequence length="782" mass="83669">MSAKTSPSNSSDANVAANSNVPSTNDSGNGGNAVQIKKELPSDEIKEFAQHTMNELLGWYGFDGVDVDRLDLTAKTSRLLQSAAAAAAATQQQQQQRVSLRSTRSFLTSYHNNNNSSSSNNNNGLGSHRKSNCHSNITTPSDHDTRSSREDDSKSPHSIGKSTATPAAATTITAATSLATDEKIDLNSCCWCHRAIAENAPDYLTSTDGPRYCSESCFTQSRRASFKKAKTCDWCKHVRHAVSYVDFQDGASQLQFCSEKCLNQYKMQIFCNETQAHLDMNPHLRDQPSADAAGLITPELWLRNCRSRSASPASTISVSPGPANASKRSSPCATPPHLPSKPLISVAPASKLLAQKTAAPTTLPPRHAHNALKPGRRKRSHRGGALGSETVASLLHKQQQHHHHQQQQQQHQSAPPLGVDFAGSSVPLPPLSPMPEPPAPASAQPPQLPPQPPQLCHPPNYFATPPNGALGPHPFGARPAPHPFLPPPPGLLPRGFGARFPGLPPPTPAPMHELHNALGIPPVTVMVPYPVIIPLPIPIPIPLPVMDFYKAYLTPEERKKPATEEQPQPLDCSKARSEQDEEQEDDAEQLAVEEELQSEQQLPREQELPELKHIPKTTTDNNDAATTTTATSSPATSPATVEETTTSTSPSITPTHCIVQAENSSSALGEKLPKLKITRLQSRATASGSASGGGCGSGSGSGSGSVANSSAAAAAAECSRPLRKRKRIIDCDFQKITLRGELESVDGQTNNNNNNSNPGKRKEEGDEDEVCNTNSNCAKAKK</sequence>
<feature type="region of interest" description="Disordered" evidence="1">
    <location>
        <begin position="740"/>
        <end position="782"/>
    </location>
</feature>
<feature type="compositionally biased region" description="Pro residues" evidence="1">
    <location>
        <begin position="446"/>
        <end position="456"/>
    </location>
</feature>
<feature type="compositionally biased region" description="Gly residues" evidence="1">
    <location>
        <begin position="690"/>
        <end position="703"/>
    </location>
</feature>
<organism evidence="2 3">
    <name type="scientific">Drosophila busckii</name>
    <name type="common">Fruit fly</name>
    <dbReference type="NCBI Taxonomy" id="30019"/>
    <lineage>
        <taxon>Eukaryota</taxon>
        <taxon>Metazoa</taxon>
        <taxon>Ecdysozoa</taxon>
        <taxon>Arthropoda</taxon>
        <taxon>Hexapoda</taxon>
        <taxon>Insecta</taxon>
        <taxon>Pterygota</taxon>
        <taxon>Neoptera</taxon>
        <taxon>Endopterygota</taxon>
        <taxon>Diptera</taxon>
        <taxon>Brachycera</taxon>
        <taxon>Muscomorpha</taxon>
        <taxon>Ephydroidea</taxon>
        <taxon>Drosophilidae</taxon>
        <taxon>Drosophila</taxon>
    </lineage>
</organism>